<dbReference type="InterPro" id="IPR036573">
    <property type="entry name" value="CBM_sf_5/12"/>
</dbReference>
<dbReference type="SUPFAM" id="SSF51055">
    <property type="entry name" value="Carbohydrate binding domain"/>
    <property type="match status" value="1"/>
</dbReference>
<dbReference type="SMART" id="SM00495">
    <property type="entry name" value="ChtBD3"/>
    <property type="match status" value="1"/>
</dbReference>
<dbReference type="Pfam" id="PF02839">
    <property type="entry name" value="CBM_5_12"/>
    <property type="match status" value="1"/>
</dbReference>
<comment type="caution">
    <text evidence="7">The sequence shown here is derived from an EMBL/GenBank/DDBJ whole genome shotgun (WGS) entry which is preliminary data.</text>
</comment>
<proteinExistence type="inferred from homology"/>
<feature type="region of interest" description="Disordered" evidence="5">
    <location>
        <begin position="673"/>
        <end position="697"/>
    </location>
</feature>
<feature type="signal peptide" evidence="4">
    <location>
        <begin position="1"/>
        <end position="29"/>
    </location>
</feature>
<name>A0A6N9YLS0_9ACTN</name>
<feature type="domain" description="Chitin-binding type-3" evidence="6">
    <location>
        <begin position="652"/>
        <end position="696"/>
    </location>
</feature>
<dbReference type="GO" id="GO:0015926">
    <property type="term" value="F:glucosidase activity"/>
    <property type="evidence" value="ECO:0007669"/>
    <property type="project" value="InterPro"/>
</dbReference>
<dbReference type="InterPro" id="IPR003610">
    <property type="entry name" value="CBM5/12"/>
</dbReference>
<dbReference type="SUPFAM" id="SSF51445">
    <property type="entry name" value="(Trans)glycosidases"/>
    <property type="match status" value="1"/>
</dbReference>
<keyword evidence="8" id="KW-1185">Reference proteome</keyword>
<dbReference type="Gene3D" id="2.10.10.20">
    <property type="entry name" value="Carbohydrate-binding module superfamily 5/12"/>
    <property type="match status" value="1"/>
</dbReference>
<evidence type="ECO:0000313" key="7">
    <source>
        <dbReference type="EMBL" id="NED95902.1"/>
    </source>
</evidence>
<dbReference type="PANTHER" id="PTHR34983">
    <property type="entry name" value="ARABINOGALACTAN ENDO-BETA-1,4-GALACTANASE A"/>
    <property type="match status" value="1"/>
</dbReference>
<accession>A0A6N9YLS0</accession>
<dbReference type="GO" id="GO:0005576">
    <property type="term" value="C:extracellular region"/>
    <property type="evidence" value="ECO:0007669"/>
    <property type="project" value="InterPro"/>
</dbReference>
<dbReference type="InterPro" id="IPR011683">
    <property type="entry name" value="Glyco_hydro_53"/>
</dbReference>
<organism evidence="7 8">
    <name type="scientific">Phytoactinopolyspora alkaliphila</name>
    <dbReference type="NCBI Taxonomy" id="1783498"/>
    <lineage>
        <taxon>Bacteria</taxon>
        <taxon>Bacillati</taxon>
        <taxon>Actinomycetota</taxon>
        <taxon>Actinomycetes</taxon>
        <taxon>Jiangellales</taxon>
        <taxon>Jiangellaceae</taxon>
        <taxon>Phytoactinopolyspora</taxon>
    </lineage>
</organism>
<dbReference type="PROSITE" id="PS51318">
    <property type="entry name" value="TAT"/>
    <property type="match status" value="1"/>
</dbReference>
<dbReference type="Proteomes" id="UP000469185">
    <property type="component" value="Unassembled WGS sequence"/>
</dbReference>
<dbReference type="PANTHER" id="PTHR34983:SF2">
    <property type="entry name" value="ENDO-BETA-1,4-GALACTANASE"/>
    <property type="match status" value="1"/>
</dbReference>
<evidence type="ECO:0000259" key="6">
    <source>
        <dbReference type="SMART" id="SM00495"/>
    </source>
</evidence>
<sequence length="697" mass="75193">MTSHQRRGVRGLTATAVAGALLLTIPAAAAPDDGGPVEAGIFVEKVHDLSEDFIHGADISTVLSLEESGVTFYDTAGNKADLFAVLADAGITDIRIRVWNDPWDAEGRGYGGGNVDVPRAVEIGQRATAHGMSVLVNFHYSDFWADPSKQHVPKAWEGMSVDEKVDALGDFTREALEEFRNAGVDVRMVQVGNETNHAVSGVSAWPDRARMFSAGSAAVREVFPDALVALHFTNPERAGNYATYAAQLDQHGVDYDVFASSYYAFWHGTLENLSEVLSHVAETYDKKIIVTETSWAYTLEDGDGTGNIISSDPGMERYPVSVQGQANKVRDVIATVNDLGDAGLGVYYWEPAWLPVGPPDQLEQNRLLWEEHGSGWATSYAAEYDPDDAGQYYGGSAWDNQALFDFEGHPLESLQVFRYVYTGAVAPLEVVGVESPQLVVVHGDEIGLPPTVRVTFNDGSVENHAVAWNDDDVAAVDGPGTYEIRGLTESDLEVTATVVVRPVNHVRNGSFEDADLSMWAIAGEGASVQETGDAFDGARAVAFWAPDPYEFTVTQRVEGLTPGIYRLSATAQGGDSPATDARRLTATTSAGEYDAELRLDGWRTWRTATVGDIVVGDDGMVSVVASFTLSGGAWGTLDDVVLERVGEPDPAWPAWDPAQVYVAGDRVTHDGDVYEASRRNRGKEPGAKPRGPWELVA</sequence>
<keyword evidence="4" id="KW-0732">Signal</keyword>
<keyword evidence="2 4" id="KW-0378">Hydrolase</keyword>
<dbReference type="Pfam" id="PF07745">
    <property type="entry name" value="Glyco_hydro_53"/>
    <property type="match status" value="1"/>
</dbReference>
<dbReference type="CDD" id="cd12215">
    <property type="entry name" value="ChiC_BD"/>
    <property type="match status" value="1"/>
</dbReference>
<dbReference type="GO" id="GO:0045490">
    <property type="term" value="P:pectin catabolic process"/>
    <property type="evidence" value="ECO:0007669"/>
    <property type="project" value="TreeGrafter"/>
</dbReference>
<dbReference type="Gene3D" id="2.60.120.260">
    <property type="entry name" value="Galactose-binding domain-like"/>
    <property type="match status" value="1"/>
</dbReference>
<comment type="catalytic activity">
    <reaction evidence="4">
        <text>The enzyme specifically hydrolyzes (1-&gt;4)-beta-D-galactosidic linkages in type I arabinogalactans.</text>
        <dbReference type="EC" id="3.2.1.89"/>
    </reaction>
</comment>
<dbReference type="InterPro" id="IPR006311">
    <property type="entry name" value="TAT_signal"/>
</dbReference>
<dbReference type="EC" id="3.2.1.89" evidence="4"/>
<dbReference type="GO" id="GO:0031218">
    <property type="term" value="F:arabinogalactan endo-1,4-beta-galactosidase activity"/>
    <property type="evidence" value="ECO:0007669"/>
    <property type="project" value="UniProtKB-EC"/>
</dbReference>
<evidence type="ECO:0000256" key="5">
    <source>
        <dbReference type="SAM" id="MobiDB-lite"/>
    </source>
</evidence>
<dbReference type="Gene3D" id="3.20.20.80">
    <property type="entry name" value="Glycosidases"/>
    <property type="match status" value="1"/>
</dbReference>
<comment type="similarity">
    <text evidence="1 4">Belongs to the glycosyl hydrolase 53 family.</text>
</comment>
<feature type="compositionally biased region" description="Basic and acidic residues" evidence="5">
    <location>
        <begin position="673"/>
        <end position="687"/>
    </location>
</feature>
<dbReference type="AlphaFoldDB" id="A0A6N9YLS0"/>
<dbReference type="InterPro" id="IPR017853">
    <property type="entry name" value="GH"/>
</dbReference>
<keyword evidence="3 4" id="KW-0326">Glycosidase</keyword>
<evidence type="ECO:0000256" key="4">
    <source>
        <dbReference type="RuleBase" id="RU361192"/>
    </source>
</evidence>
<gene>
    <name evidence="7" type="ORF">G1H11_11330</name>
</gene>
<dbReference type="GO" id="GO:0030246">
    <property type="term" value="F:carbohydrate binding"/>
    <property type="evidence" value="ECO:0007669"/>
    <property type="project" value="InterPro"/>
</dbReference>
<feature type="chain" id="PRO_5027151163" description="Arabinogalactan endo-beta-1,4-galactanase" evidence="4">
    <location>
        <begin position="30"/>
        <end position="697"/>
    </location>
</feature>
<dbReference type="Pfam" id="PF07532">
    <property type="entry name" value="Big_4"/>
    <property type="match status" value="1"/>
</dbReference>
<evidence type="ECO:0000256" key="1">
    <source>
        <dbReference type="ARBA" id="ARBA00010687"/>
    </source>
</evidence>
<reference evidence="7 8" key="1">
    <citation type="submission" date="2020-02" db="EMBL/GenBank/DDBJ databases">
        <authorList>
            <person name="Li X.-J."/>
            <person name="Feng X.-M."/>
        </authorList>
    </citation>
    <scope>NUCLEOTIDE SEQUENCE [LARGE SCALE GENOMIC DNA]</scope>
    <source>
        <strain evidence="7 8">CGMCC 4.7225</strain>
    </source>
</reference>
<evidence type="ECO:0000256" key="3">
    <source>
        <dbReference type="ARBA" id="ARBA00023295"/>
    </source>
</evidence>
<evidence type="ECO:0000256" key="2">
    <source>
        <dbReference type="ARBA" id="ARBA00022801"/>
    </source>
</evidence>
<evidence type="ECO:0000313" key="8">
    <source>
        <dbReference type="Proteomes" id="UP000469185"/>
    </source>
</evidence>
<dbReference type="InterPro" id="IPR011081">
    <property type="entry name" value="Big_4"/>
</dbReference>
<dbReference type="RefSeq" id="WP_163818663.1">
    <property type="nucleotide sequence ID" value="NZ_JAAGOB010000005.1"/>
</dbReference>
<protein>
    <recommendedName>
        <fullName evidence="4">Arabinogalactan endo-beta-1,4-galactanase</fullName>
        <ecNumber evidence="4">3.2.1.89</ecNumber>
    </recommendedName>
</protein>
<dbReference type="EMBL" id="JAAGOB010000005">
    <property type="protein sequence ID" value="NED95902.1"/>
    <property type="molecule type" value="Genomic_DNA"/>
</dbReference>